<accession>A0A1X9SQX8</accession>
<dbReference type="EMBL" id="CP018788">
    <property type="protein sequence ID" value="ARQ98633.1"/>
    <property type="molecule type" value="Genomic_DNA"/>
</dbReference>
<gene>
    <name evidence="1" type="primary">tsaB</name>
    <name evidence="1" type="ORF">CIGN_0323</name>
</gene>
<dbReference type="Gene3D" id="3.30.420.40">
    <property type="match status" value="1"/>
</dbReference>
<protein>
    <submittedName>
        <fullName evidence="1">N6-L-threonylcarbamoyladenine synthase, TsaB subunit</fullName>
        <ecNumber evidence="1">2.3.1.234</ecNumber>
    </submittedName>
</protein>
<organism evidence="1 2">
    <name type="scientific">Campylobacter devanensis</name>
    <dbReference type="NCBI Taxonomy" id="3161138"/>
    <lineage>
        <taxon>Bacteria</taxon>
        <taxon>Pseudomonadati</taxon>
        <taxon>Campylobacterota</taxon>
        <taxon>Epsilonproteobacteria</taxon>
        <taxon>Campylobacterales</taxon>
        <taxon>Campylobacteraceae</taxon>
        <taxon>Campylobacter</taxon>
    </lineage>
</organism>
<sequence>MLVGVYLGGNLIEQIKSDEKASESLGEILGLLSAKFEISKIIYANGPGSFMGLKVAYLTLCTFCVARGLEFYGVDGFALNGAKPIRANKNMSFVLKNGAISLQRVEPYEFELPISLDGLELIADALPNYVIDAV</sequence>
<evidence type="ECO:0000313" key="1">
    <source>
        <dbReference type="EMBL" id="ARQ98633.1"/>
    </source>
</evidence>
<dbReference type="EC" id="2.3.1.234" evidence="1"/>
<dbReference type="AlphaFoldDB" id="A0A1X9SQX8"/>
<dbReference type="STRING" id="1660064.CIGN_0323"/>
<dbReference type="InterPro" id="IPR043129">
    <property type="entry name" value="ATPase_NBD"/>
</dbReference>
<keyword evidence="1" id="KW-0808">Transferase</keyword>
<keyword evidence="2" id="KW-1185">Reference proteome</keyword>
<dbReference type="Proteomes" id="UP000194309">
    <property type="component" value="Chromosome"/>
</dbReference>
<name>A0A1X9SQX8_9BACT</name>
<proteinExistence type="predicted"/>
<reference evidence="1 2" key="1">
    <citation type="journal article" date="2017" name="Genome Biol. Evol.">
        <title>Comparative Genomic Analysis Identifies a Campylobacter Clade Deficient in Selenium Metabolism.</title>
        <authorList>
            <person name="Miller W.G."/>
            <person name="Yee E."/>
            <person name="Lopes B.S."/>
            <person name="Chapman M.H."/>
            <person name="Huynh S."/>
            <person name="Bono J.L."/>
            <person name="Parker C.T."/>
            <person name="Strachan N.J.C."/>
            <person name="Forbes K.J."/>
        </authorList>
    </citation>
    <scope>NUCLEOTIDE SEQUENCE [LARGE SCALE GENOMIC DNA]</scope>
    <source>
        <strain evidence="1 2">NCTC 13003</strain>
    </source>
</reference>
<dbReference type="GO" id="GO:0061711">
    <property type="term" value="F:tRNA N(6)-L-threonylcarbamoyladenine synthase activity"/>
    <property type="evidence" value="ECO:0007669"/>
    <property type="project" value="UniProtKB-EC"/>
</dbReference>
<evidence type="ECO:0000313" key="2">
    <source>
        <dbReference type="Proteomes" id="UP000194309"/>
    </source>
</evidence>
<keyword evidence="1" id="KW-0012">Acyltransferase</keyword>
<dbReference type="KEGG" id="cdev:CIGN_0323"/>
<dbReference type="SUPFAM" id="SSF53067">
    <property type="entry name" value="Actin-like ATPase domain"/>
    <property type="match status" value="1"/>
</dbReference>